<dbReference type="Gene3D" id="1.20.80.10">
    <property type="match status" value="1"/>
</dbReference>
<gene>
    <name evidence="9" type="ORF">PFISCL1PPCAC_9972</name>
</gene>
<feature type="region of interest" description="Disordered" evidence="7">
    <location>
        <begin position="635"/>
        <end position="654"/>
    </location>
</feature>
<feature type="compositionally biased region" description="Low complexity" evidence="7">
    <location>
        <begin position="582"/>
        <end position="599"/>
    </location>
</feature>
<feature type="compositionally biased region" description="Low complexity" evidence="7">
    <location>
        <begin position="548"/>
        <end position="562"/>
    </location>
</feature>
<feature type="compositionally biased region" description="Polar residues" evidence="7">
    <location>
        <begin position="534"/>
        <end position="547"/>
    </location>
</feature>
<dbReference type="Gene3D" id="2.30.29.30">
    <property type="entry name" value="Pleckstrin-homology domain (PH domain)/Phosphotyrosine-binding domain (PTB)"/>
    <property type="match status" value="1"/>
</dbReference>
<dbReference type="Pfam" id="PF09379">
    <property type="entry name" value="FERM_N"/>
    <property type="match status" value="1"/>
</dbReference>
<sequence length="654" mass="73340">SFFRTFSSRFRKPRGNMDLERERSASAQRVPRIDTKKQVCCKVLLLDGTDLNVVVSKRALADEVYEQVLYTLDIEEREYFGLQFTDHYHVHHWLDPLKRVTKQVPIGPPYTFRLRVKFFTSEPSNLREELTRYQFFLHIKQDVAAGKLTCARKTAIDLAAFALQSELGDYNPAVHTPLFVSEFRFHPEQDESMEEEICERYSQCKGQTPAQAEMNYLQAAKWLEMYGVDMHIVEGKDGNHYSLGLTPQGMLVFDGQQKIGLFFWEKIQRLDFRSKKLTLVVEEEADQAMGEVQLHTFVFSLVSAKACKHLWKCAVEQHSFFRLKVRSVPRQSRSQLFRLGSTFRYRGRTEYETVNKEGQRPRRSASAFERRPSQRYGARQSHLNKRENRRAEVRQQIVASLHAPPTTLGQSRQEMTGGGGNDSAKVAAAESRLERLLSSSPPSSSSTTVPPPTVVPQQSRMPVPTRFSMPMPTPPIANLPSEPRRLDSPSHVTTIPVGVQSASRIPTITSPPPEKTIRIPVVQTKPVSPMYTESRLSQSRIPKYSNQSVLSTSTGGESTVSSEESEDIPSETTASPSPPPATDTVAAATPIAASTNTPSKLFKSRIPPPSASTVAKLDESTLSASRIPKANTRNCAMSTSSFGTANDQRVTTQL</sequence>
<dbReference type="EMBL" id="BTSY01000003">
    <property type="protein sequence ID" value="GMT18675.1"/>
    <property type="molecule type" value="Genomic_DNA"/>
</dbReference>
<dbReference type="PROSITE" id="PS50057">
    <property type="entry name" value="FERM_3"/>
    <property type="match status" value="1"/>
</dbReference>
<dbReference type="FunFam" id="3.10.20.90:FF:000024">
    <property type="entry name" value="Erythrocyte membrane protein band 4.1-like 5"/>
    <property type="match status" value="1"/>
</dbReference>
<dbReference type="AlphaFoldDB" id="A0AAV5VL44"/>
<evidence type="ECO:0000259" key="8">
    <source>
        <dbReference type="PROSITE" id="PS50057"/>
    </source>
</evidence>
<dbReference type="InterPro" id="IPR000798">
    <property type="entry name" value="Ez/rad/moesin-like"/>
</dbReference>
<dbReference type="SMART" id="SM01196">
    <property type="entry name" value="FERM_C"/>
    <property type="match status" value="1"/>
</dbReference>
<comment type="caution">
    <text evidence="9">The sequence shown here is derived from an EMBL/GenBank/DDBJ whole genome shotgun (WGS) entry which is preliminary data.</text>
</comment>
<comment type="subcellular location">
    <subcellularLocation>
        <location evidence="2">Cell junction</location>
        <location evidence="2">Adherens junction</location>
    </subcellularLocation>
    <subcellularLocation>
        <location evidence="6">Cell projection</location>
        <location evidence="6">Rhabdomere</location>
    </subcellularLocation>
    <subcellularLocation>
        <location evidence="1">Cytoplasm</location>
    </subcellularLocation>
</comment>
<protein>
    <recommendedName>
        <fullName evidence="3">Moesin/ezrin/radixin homolog 1</fullName>
    </recommendedName>
</protein>
<dbReference type="GO" id="GO:0005856">
    <property type="term" value="C:cytoskeleton"/>
    <property type="evidence" value="ECO:0007669"/>
    <property type="project" value="TreeGrafter"/>
</dbReference>
<dbReference type="SUPFAM" id="SSF47031">
    <property type="entry name" value="Second domain of FERM"/>
    <property type="match status" value="1"/>
</dbReference>
<dbReference type="PRINTS" id="PR00935">
    <property type="entry name" value="BAND41"/>
</dbReference>
<dbReference type="InterPro" id="IPR014847">
    <property type="entry name" value="FA"/>
</dbReference>
<dbReference type="GO" id="GO:0005737">
    <property type="term" value="C:cytoplasm"/>
    <property type="evidence" value="ECO:0007669"/>
    <property type="project" value="UniProtKB-SubCell"/>
</dbReference>
<feature type="compositionally biased region" description="Low complexity" evidence="7">
    <location>
        <begin position="438"/>
        <end position="448"/>
    </location>
</feature>
<feature type="compositionally biased region" description="Basic and acidic residues" evidence="7">
    <location>
        <begin position="350"/>
        <end position="360"/>
    </location>
</feature>
<dbReference type="GO" id="GO:0005886">
    <property type="term" value="C:plasma membrane"/>
    <property type="evidence" value="ECO:0007669"/>
    <property type="project" value="UniProtKB-ARBA"/>
</dbReference>
<dbReference type="InterPro" id="IPR029071">
    <property type="entry name" value="Ubiquitin-like_domsf"/>
</dbReference>
<dbReference type="Pfam" id="PF08736">
    <property type="entry name" value="FA"/>
    <property type="match status" value="1"/>
</dbReference>
<dbReference type="InterPro" id="IPR018979">
    <property type="entry name" value="FERM_N"/>
</dbReference>
<dbReference type="InterPro" id="IPR035963">
    <property type="entry name" value="FERM_2"/>
</dbReference>
<feature type="domain" description="FERM" evidence="8">
    <location>
        <begin position="39"/>
        <end position="325"/>
    </location>
</feature>
<dbReference type="FunFam" id="2.30.29.30:FF:000002">
    <property type="entry name" value="Band 4.1-like protein 5 isoform 1"/>
    <property type="match status" value="1"/>
</dbReference>
<dbReference type="PROSITE" id="PS00661">
    <property type="entry name" value="FERM_2"/>
    <property type="match status" value="1"/>
</dbReference>
<dbReference type="PRINTS" id="PR00661">
    <property type="entry name" value="ERMFAMILY"/>
</dbReference>
<dbReference type="InterPro" id="IPR019748">
    <property type="entry name" value="FERM_central"/>
</dbReference>
<dbReference type="Proteomes" id="UP001432322">
    <property type="component" value="Unassembled WGS sequence"/>
</dbReference>
<keyword evidence="10" id="KW-1185">Reference proteome</keyword>
<feature type="compositionally biased region" description="Basic and acidic residues" evidence="7">
    <location>
        <begin position="384"/>
        <end position="393"/>
    </location>
</feature>
<evidence type="ECO:0000256" key="3">
    <source>
        <dbReference type="ARBA" id="ARBA00022025"/>
    </source>
</evidence>
<evidence type="ECO:0000313" key="10">
    <source>
        <dbReference type="Proteomes" id="UP001432322"/>
    </source>
</evidence>
<evidence type="ECO:0000256" key="1">
    <source>
        <dbReference type="ARBA" id="ARBA00004496"/>
    </source>
</evidence>
<accession>A0AAV5VL44</accession>
<keyword evidence="5" id="KW-0965">Cell junction</keyword>
<dbReference type="PROSITE" id="PS00660">
    <property type="entry name" value="FERM_1"/>
    <property type="match status" value="1"/>
</dbReference>
<dbReference type="FunFam" id="1.20.80.10:FF:000003">
    <property type="entry name" value="Tyrosine-protein phosphatase non-receptor type 4"/>
    <property type="match status" value="1"/>
</dbReference>
<dbReference type="SMART" id="SM01195">
    <property type="entry name" value="FA"/>
    <property type="match status" value="1"/>
</dbReference>
<dbReference type="CDD" id="cd13186">
    <property type="entry name" value="FERM_C_NBL4_NBL5"/>
    <property type="match status" value="1"/>
</dbReference>
<dbReference type="SUPFAM" id="SSF54236">
    <property type="entry name" value="Ubiquitin-like"/>
    <property type="match status" value="1"/>
</dbReference>
<dbReference type="CDD" id="cd14473">
    <property type="entry name" value="FERM_B-lobe"/>
    <property type="match status" value="1"/>
</dbReference>
<dbReference type="InterPro" id="IPR011993">
    <property type="entry name" value="PH-like_dom_sf"/>
</dbReference>
<feature type="region of interest" description="Disordered" evidence="7">
    <location>
        <begin position="350"/>
        <end position="460"/>
    </location>
</feature>
<dbReference type="InterPro" id="IPR019747">
    <property type="entry name" value="FERM_CS"/>
</dbReference>
<dbReference type="InterPro" id="IPR000299">
    <property type="entry name" value="FERM_domain"/>
</dbReference>
<dbReference type="SMART" id="SM00295">
    <property type="entry name" value="B41"/>
    <property type="match status" value="1"/>
</dbReference>
<dbReference type="InterPro" id="IPR019749">
    <property type="entry name" value="Band_41_domain"/>
</dbReference>
<name>A0AAV5VL44_9BILA</name>
<dbReference type="GO" id="GO:0005912">
    <property type="term" value="C:adherens junction"/>
    <property type="evidence" value="ECO:0007669"/>
    <property type="project" value="UniProtKB-SubCell"/>
</dbReference>
<dbReference type="GO" id="GO:0008092">
    <property type="term" value="F:cytoskeletal protein binding"/>
    <property type="evidence" value="ECO:0007669"/>
    <property type="project" value="InterPro"/>
</dbReference>
<evidence type="ECO:0000256" key="4">
    <source>
        <dbReference type="ARBA" id="ARBA00022490"/>
    </source>
</evidence>
<reference evidence="9" key="1">
    <citation type="submission" date="2023-10" db="EMBL/GenBank/DDBJ databases">
        <title>Genome assembly of Pristionchus species.</title>
        <authorList>
            <person name="Yoshida K."/>
            <person name="Sommer R.J."/>
        </authorList>
    </citation>
    <scope>NUCLEOTIDE SEQUENCE</scope>
    <source>
        <strain evidence="9">RS5133</strain>
    </source>
</reference>
<evidence type="ECO:0000313" key="9">
    <source>
        <dbReference type="EMBL" id="GMT18675.1"/>
    </source>
</evidence>
<dbReference type="SUPFAM" id="SSF50729">
    <property type="entry name" value="PH domain-like"/>
    <property type="match status" value="1"/>
</dbReference>
<evidence type="ECO:0000256" key="5">
    <source>
        <dbReference type="ARBA" id="ARBA00022949"/>
    </source>
</evidence>
<dbReference type="PANTHER" id="PTHR23280">
    <property type="entry name" value="4.1 G PROTEIN"/>
    <property type="match status" value="1"/>
</dbReference>
<proteinExistence type="predicted"/>
<dbReference type="InterPro" id="IPR014352">
    <property type="entry name" value="FERM/acyl-CoA-bd_prot_sf"/>
</dbReference>
<dbReference type="InterPro" id="IPR018980">
    <property type="entry name" value="FERM_PH-like_C"/>
</dbReference>
<feature type="region of interest" description="Disordered" evidence="7">
    <location>
        <begin position="528"/>
        <end position="620"/>
    </location>
</feature>
<dbReference type="GO" id="GO:0031032">
    <property type="term" value="P:actomyosin structure organization"/>
    <property type="evidence" value="ECO:0007669"/>
    <property type="project" value="TreeGrafter"/>
</dbReference>
<dbReference type="Gene3D" id="3.10.20.90">
    <property type="entry name" value="Phosphatidylinositol 3-kinase Catalytic Subunit, Chain A, domain 1"/>
    <property type="match status" value="1"/>
</dbReference>
<organism evidence="9 10">
    <name type="scientific">Pristionchus fissidentatus</name>
    <dbReference type="NCBI Taxonomy" id="1538716"/>
    <lineage>
        <taxon>Eukaryota</taxon>
        <taxon>Metazoa</taxon>
        <taxon>Ecdysozoa</taxon>
        <taxon>Nematoda</taxon>
        <taxon>Chromadorea</taxon>
        <taxon>Rhabditida</taxon>
        <taxon>Rhabditina</taxon>
        <taxon>Diplogasteromorpha</taxon>
        <taxon>Diplogasteroidea</taxon>
        <taxon>Neodiplogasteridae</taxon>
        <taxon>Pristionchus</taxon>
    </lineage>
</organism>
<dbReference type="PANTHER" id="PTHR23280:SF25">
    <property type="entry name" value="MOESIN_EZRIN_RADIXIN HOMOLOG 1"/>
    <property type="match status" value="1"/>
</dbReference>
<evidence type="ECO:0000256" key="7">
    <source>
        <dbReference type="SAM" id="MobiDB-lite"/>
    </source>
</evidence>
<dbReference type="Pfam" id="PF00373">
    <property type="entry name" value="FERM_M"/>
    <property type="match status" value="1"/>
</dbReference>
<dbReference type="Pfam" id="PF09380">
    <property type="entry name" value="FERM_C"/>
    <property type="match status" value="1"/>
</dbReference>
<keyword evidence="4" id="KW-0963">Cytoplasm</keyword>
<feature type="non-terminal residue" evidence="9">
    <location>
        <position position="1"/>
    </location>
</feature>
<evidence type="ECO:0000256" key="2">
    <source>
        <dbReference type="ARBA" id="ARBA00004536"/>
    </source>
</evidence>
<evidence type="ECO:0000256" key="6">
    <source>
        <dbReference type="ARBA" id="ARBA00043944"/>
    </source>
</evidence>
<dbReference type="CDD" id="cd17108">
    <property type="entry name" value="FERM_F1_EPB41L5_like"/>
    <property type="match status" value="1"/>
</dbReference>